<comment type="caution">
    <text evidence="10">The sequence shown here is derived from an EMBL/GenBank/DDBJ whole genome shotgun (WGS) entry which is preliminary data.</text>
</comment>
<dbReference type="RefSeq" id="WP_269424058.1">
    <property type="nucleotide sequence ID" value="NZ_JAPWGY010000004.1"/>
</dbReference>
<evidence type="ECO:0000313" key="10">
    <source>
        <dbReference type="EMBL" id="MCZ4281871.1"/>
    </source>
</evidence>
<dbReference type="SUPFAM" id="SSF52172">
    <property type="entry name" value="CheY-like"/>
    <property type="match status" value="1"/>
</dbReference>
<dbReference type="InterPro" id="IPR039420">
    <property type="entry name" value="WalR-like"/>
</dbReference>
<evidence type="ECO:0000256" key="3">
    <source>
        <dbReference type="ARBA" id="ARBA00023015"/>
    </source>
</evidence>
<keyword evidence="11" id="KW-1185">Reference proteome</keyword>
<evidence type="ECO:0000256" key="5">
    <source>
        <dbReference type="ARBA" id="ARBA00023163"/>
    </source>
</evidence>
<dbReference type="SMART" id="SM00862">
    <property type="entry name" value="Trans_reg_C"/>
    <property type="match status" value="1"/>
</dbReference>
<dbReference type="InterPro" id="IPR011006">
    <property type="entry name" value="CheY-like_superfamily"/>
</dbReference>
<accession>A0ABT4LLB5</accession>
<evidence type="ECO:0000259" key="8">
    <source>
        <dbReference type="PROSITE" id="PS50110"/>
    </source>
</evidence>
<proteinExistence type="predicted"/>
<feature type="DNA-binding region" description="OmpR/PhoB-type" evidence="7">
    <location>
        <begin position="131"/>
        <end position="227"/>
    </location>
</feature>
<evidence type="ECO:0000256" key="7">
    <source>
        <dbReference type="PROSITE-ProRule" id="PRU01091"/>
    </source>
</evidence>
<dbReference type="CDD" id="cd00383">
    <property type="entry name" value="trans_reg_C"/>
    <property type="match status" value="1"/>
</dbReference>
<dbReference type="InterPro" id="IPR001867">
    <property type="entry name" value="OmpR/PhoB-type_DNA-bd"/>
</dbReference>
<dbReference type="PANTHER" id="PTHR48111:SF4">
    <property type="entry name" value="DNA-BINDING DUAL TRANSCRIPTIONAL REGULATOR OMPR"/>
    <property type="match status" value="1"/>
</dbReference>
<evidence type="ECO:0000259" key="9">
    <source>
        <dbReference type="PROSITE" id="PS51755"/>
    </source>
</evidence>
<dbReference type="InterPro" id="IPR001789">
    <property type="entry name" value="Sig_transdc_resp-reg_receiver"/>
</dbReference>
<organism evidence="10 11">
    <name type="scientific">Kiloniella laminariae</name>
    <dbReference type="NCBI Taxonomy" id="454162"/>
    <lineage>
        <taxon>Bacteria</taxon>
        <taxon>Pseudomonadati</taxon>
        <taxon>Pseudomonadota</taxon>
        <taxon>Alphaproteobacteria</taxon>
        <taxon>Rhodospirillales</taxon>
        <taxon>Kiloniellaceae</taxon>
        <taxon>Kiloniella</taxon>
    </lineage>
</organism>
<keyword evidence="4 7" id="KW-0238">DNA-binding</keyword>
<keyword evidence="2" id="KW-0902">Two-component regulatory system</keyword>
<feature type="domain" description="OmpR/PhoB-type" evidence="9">
    <location>
        <begin position="131"/>
        <end position="227"/>
    </location>
</feature>
<protein>
    <submittedName>
        <fullName evidence="10">Response regulator</fullName>
    </submittedName>
</protein>
<keyword evidence="3" id="KW-0805">Transcription regulation</keyword>
<dbReference type="PANTHER" id="PTHR48111">
    <property type="entry name" value="REGULATOR OF RPOS"/>
    <property type="match status" value="1"/>
</dbReference>
<keyword evidence="1 6" id="KW-0597">Phosphoprotein</keyword>
<dbReference type="InterPro" id="IPR016032">
    <property type="entry name" value="Sig_transdc_resp-reg_C-effctor"/>
</dbReference>
<dbReference type="Gene3D" id="1.10.10.10">
    <property type="entry name" value="Winged helix-like DNA-binding domain superfamily/Winged helix DNA-binding domain"/>
    <property type="match status" value="1"/>
</dbReference>
<dbReference type="Gene3D" id="3.40.50.2300">
    <property type="match status" value="1"/>
</dbReference>
<feature type="modified residue" description="4-aspartylphosphate" evidence="6">
    <location>
        <position position="53"/>
    </location>
</feature>
<evidence type="ECO:0000256" key="1">
    <source>
        <dbReference type="ARBA" id="ARBA00022553"/>
    </source>
</evidence>
<dbReference type="SMART" id="SM00448">
    <property type="entry name" value="REC"/>
    <property type="match status" value="1"/>
</dbReference>
<dbReference type="SUPFAM" id="SSF46894">
    <property type="entry name" value="C-terminal effector domain of the bipartite response regulators"/>
    <property type="match status" value="1"/>
</dbReference>
<keyword evidence="5" id="KW-0804">Transcription</keyword>
<dbReference type="PROSITE" id="PS50110">
    <property type="entry name" value="RESPONSE_REGULATORY"/>
    <property type="match status" value="1"/>
</dbReference>
<name>A0ABT4LLB5_9PROT</name>
<dbReference type="Pfam" id="PF00072">
    <property type="entry name" value="Response_reg"/>
    <property type="match status" value="1"/>
</dbReference>
<dbReference type="PROSITE" id="PS51755">
    <property type="entry name" value="OMPR_PHOB"/>
    <property type="match status" value="1"/>
</dbReference>
<gene>
    <name evidence="10" type="ORF">O4H49_13855</name>
</gene>
<dbReference type="EMBL" id="JAPWGY010000004">
    <property type="protein sequence ID" value="MCZ4281871.1"/>
    <property type="molecule type" value="Genomic_DNA"/>
</dbReference>
<dbReference type="Proteomes" id="UP001069802">
    <property type="component" value="Unassembled WGS sequence"/>
</dbReference>
<dbReference type="InterPro" id="IPR036388">
    <property type="entry name" value="WH-like_DNA-bd_sf"/>
</dbReference>
<dbReference type="Gene3D" id="6.10.250.690">
    <property type="match status" value="1"/>
</dbReference>
<reference evidence="10" key="1">
    <citation type="submission" date="2022-12" db="EMBL/GenBank/DDBJ databases">
        <title>Bacterial isolates from different developmental stages of Nematostella vectensis.</title>
        <authorList>
            <person name="Fraune S."/>
        </authorList>
    </citation>
    <scope>NUCLEOTIDE SEQUENCE</scope>
    <source>
        <strain evidence="10">G21630-S1</strain>
    </source>
</reference>
<evidence type="ECO:0000256" key="6">
    <source>
        <dbReference type="PROSITE-ProRule" id="PRU00169"/>
    </source>
</evidence>
<evidence type="ECO:0000256" key="4">
    <source>
        <dbReference type="ARBA" id="ARBA00023125"/>
    </source>
</evidence>
<sequence length="228" mass="25627">MPPHLLVVDDDTRLRNLLQKFLSDQGFIVTTASSAAEARAHLASLSFDLLVLDIMMPGESGLDLTLSLRENNQVPILLLTAMAETENRISGLETGADDYLCKPFEPRELVLRINAILKRVQPMAQETQATTDNIVFGSFRFDMRKSQLWLKDDFIHLTDVEAMLLKVLAGKAGTPVSRDDLIKEGAELSSARTVDVQVTRLRRKIEQDPRYPRYLQTVRGIGYVLQTD</sequence>
<dbReference type="Pfam" id="PF00486">
    <property type="entry name" value="Trans_reg_C"/>
    <property type="match status" value="1"/>
</dbReference>
<evidence type="ECO:0000313" key="11">
    <source>
        <dbReference type="Proteomes" id="UP001069802"/>
    </source>
</evidence>
<evidence type="ECO:0000256" key="2">
    <source>
        <dbReference type="ARBA" id="ARBA00023012"/>
    </source>
</evidence>
<feature type="domain" description="Response regulatory" evidence="8">
    <location>
        <begin position="4"/>
        <end position="117"/>
    </location>
</feature>